<dbReference type="AlphaFoldDB" id="A0A9D2AVZ2"/>
<reference evidence="2" key="1">
    <citation type="journal article" date="2021" name="PeerJ">
        <title>Extensive microbial diversity within the chicken gut microbiome revealed by metagenomics and culture.</title>
        <authorList>
            <person name="Gilroy R."/>
            <person name="Ravi A."/>
            <person name="Getino M."/>
            <person name="Pursley I."/>
            <person name="Horton D.L."/>
            <person name="Alikhan N.F."/>
            <person name="Baker D."/>
            <person name="Gharbi K."/>
            <person name="Hall N."/>
            <person name="Watson M."/>
            <person name="Adriaenssens E.M."/>
            <person name="Foster-Nyarko E."/>
            <person name="Jarju S."/>
            <person name="Secka A."/>
            <person name="Antonio M."/>
            <person name="Oren A."/>
            <person name="Chaudhuri R.R."/>
            <person name="La Ragione R."/>
            <person name="Hildebrand F."/>
            <person name="Pallen M.J."/>
        </authorList>
    </citation>
    <scope>NUCLEOTIDE SEQUENCE</scope>
    <source>
        <strain evidence="2">2189</strain>
    </source>
</reference>
<comment type="caution">
    <text evidence="2">The sequence shown here is derived from an EMBL/GenBank/DDBJ whole genome shotgun (WGS) entry which is preliminary data.</text>
</comment>
<sequence length="160" mass="17733">MNVVKKRCLGALLAFACAACCFAGVASFTVAEAKSAEYAADAEVEAERGLITNLTLGMHGEDGRIWAQVKNEFTLFPSVIIVYVELYSSKTYQESYTAMELEGREYIADLNIGETLELSVSTGGEQKYWMARMRYKFDDRDWVEKTTDALLYSAAGVCLS</sequence>
<organism evidence="2 3">
    <name type="scientific">Candidatus Borkfalkia faecavium</name>
    <dbReference type="NCBI Taxonomy" id="2838508"/>
    <lineage>
        <taxon>Bacteria</taxon>
        <taxon>Bacillati</taxon>
        <taxon>Bacillota</taxon>
        <taxon>Clostridia</taxon>
        <taxon>Christensenellales</taxon>
        <taxon>Christensenellaceae</taxon>
        <taxon>Candidatus Borkfalkia</taxon>
    </lineage>
</organism>
<name>A0A9D2AVZ2_9FIRM</name>
<protein>
    <submittedName>
        <fullName evidence="2">Uncharacterized protein</fullName>
    </submittedName>
</protein>
<keyword evidence="1" id="KW-0732">Signal</keyword>
<feature type="chain" id="PRO_5038628131" evidence="1">
    <location>
        <begin position="24"/>
        <end position="160"/>
    </location>
</feature>
<feature type="signal peptide" evidence="1">
    <location>
        <begin position="1"/>
        <end position="23"/>
    </location>
</feature>
<dbReference type="EMBL" id="DXEW01000037">
    <property type="protein sequence ID" value="HIX51131.1"/>
    <property type="molecule type" value="Genomic_DNA"/>
</dbReference>
<accession>A0A9D2AVZ2</accession>
<evidence type="ECO:0000256" key="1">
    <source>
        <dbReference type="SAM" id="SignalP"/>
    </source>
</evidence>
<reference evidence="2" key="2">
    <citation type="submission" date="2021-04" db="EMBL/GenBank/DDBJ databases">
        <authorList>
            <person name="Gilroy R."/>
        </authorList>
    </citation>
    <scope>NUCLEOTIDE SEQUENCE</scope>
    <source>
        <strain evidence="2">2189</strain>
    </source>
</reference>
<dbReference type="Proteomes" id="UP000886847">
    <property type="component" value="Unassembled WGS sequence"/>
</dbReference>
<gene>
    <name evidence="2" type="ORF">H9851_07625</name>
</gene>
<evidence type="ECO:0000313" key="3">
    <source>
        <dbReference type="Proteomes" id="UP000886847"/>
    </source>
</evidence>
<proteinExistence type="predicted"/>
<evidence type="ECO:0000313" key="2">
    <source>
        <dbReference type="EMBL" id="HIX51131.1"/>
    </source>
</evidence>